<name>A0ABR2SLF1_9ROSI</name>
<evidence type="ECO:0000313" key="2">
    <source>
        <dbReference type="Proteomes" id="UP001396334"/>
    </source>
</evidence>
<dbReference type="Proteomes" id="UP001396334">
    <property type="component" value="Unassembled WGS sequence"/>
</dbReference>
<comment type="caution">
    <text evidence="1">The sequence shown here is derived from an EMBL/GenBank/DDBJ whole genome shotgun (WGS) entry which is preliminary data.</text>
</comment>
<gene>
    <name evidence="1" type="ORF">V6N11_038934</name>
</gene>
<sequence>MIYGLGVESASFHDWLELEDIFIYPQKKKRQKKKVGTHHAIFHCSCQKKTAIQRTQGPNCCRHEYLD</sequence>
<reference evidence="1 2" key="1">
    <citation type="journal article" date="2024" name="G3 (Bethesda)">
        <title>Genome assembly of Hibiscus sabdariffa L. provides insights into metabolisms of medicinal natural products.</title>
        <authorList>
            <person name="Kim T."/>
        </authorList>
    </citation>
    <scope>NUCLEOTIDE SEQUENCE [LARGE SCALE GENOMIC DNA]</scope>
    <source>
        <strain evidence="1">TK-2024</strain>
        <tissue evidence="1">Old leaves</tissue>
    </source>
</reference>
<organism evidence="1 2">
    <name type="scientific">Hibiscus sabdariffa</name>
    <name type="common">roselle</name>
    <dbReference type="NCBI Taxonomy" id="183260"/>
    <lineage>
        <taxon>Eukaryota</taxon>
        <taxon>Viridiplantae</taxon>
        <taxon>Streptophyta</taxon>
        <taxon>Embryophyta</taxon>
        <taxon>Tracheophyta</taxon>
        <taxon>Spermatophyta</taxon>
        <taxon>Magnoliopsida</taxon>
        <taxon>eudicotyledons</taxon>
        <taxon>Gunneridae</taxon>
        <taxon>Pentapetalae</taxon>
        <taxon>rosids</taxon>
        <taxon>malvids</taxon>
        <taxon>Malvales</taxon>
        <taxon>Malvaceae</taxon>
        <taxon>Malvoideae</taxon>
        <taxon>Hibiscus</taxon>
    </lineage>
</organism>
<accession>A0ABR2SLF1</accession>
<keyword evidence="2" id="KW-1185">Reference proteome</keyword>
<evidence type="ECO:0000313" key="1">
    <source>
        <dbReference type="EMBL" id="KAK9026086.1"/>
    </source>
</evidence>
<proteinExistence type="predicted"/>
<protein>
    <submittedName>
        <fullName evidence="1">Uncharacterized protein</fullName>
    </submittedName>
</protein>
<dbReference type="EMBL" id="JBBPBN010000013">
    <property type="protein sequence ID" value="KAK9026086.1"/>
    <property type="molecule type" value="Genomic_DNA"/>
</dbReference>